<gene>
    <name evidence="2" type="ORF">V6N11_063335</name>
</gene>
<proteinExistence type="predicted"/>
<name>A0ABR2N7C5_9ROSI</name>
<evidence type="ECO:0000259" key="1">
    <source>
        <dbReference type="Pfam" id="PF13966"/>
    </source>
</evidence>
<dbReference type="Pfam" id="PF13966">
    <property type="entry name" value="zf-RVT"/>
    <property type="match status" value="1"/>
</dbReference>
<organism evidence="2 3">
    <name type="scientific">Hibiscus sabdariffa</name>
    <name type="common">roselle</name>
    <dbReference type="NCBI Taxonomy" id="183260"/>
    <lineage>
        <taxon>Eukaryota</taxon>
        <taxon>Viridiplantae</taxon>
        <taxon>Streptophyta</taxon>
        <taxon>Embryophyta</taxon>
        <taxon>Tracheophyta</taxon>
        <taxon>Spermatophyta</taxon>
        <taxon>Magnoliopsida</taxon>
        <taxon>eudicotyledons</taxon>
        <taxon>Gunneridae</taxon>
        <taxon>Pentapetalae</taxon>
        <taxon>rosids</taxon>
        <taxon>malvids</taxon>
        <taxon>Malvales</taxon>
        <taxon>Malvaceae</taxon>
        <taxon>Malvoideae</taxon>
        <taxon>Hibiscus</taxon>
    </lineage>
</organism>
<dbReference type="EMBL" id="JBBPBN010000228">
    <property type="protein sequence ID" value="KAK8972071.1"/>
    <property type="molecule type" value="Genomic_DNA"/>
</dbReference>
<reference evidence="2 3" key="1">
    <citation type="journal article" date="2024" name="G3 (Bethesda)">
        <title>Genome assembly of Hibiscus sabdariffa L. provides insights into metabolisms of medicinal natural products.</title>
        <authorList>
            <person name="Kim T."/>
        </authorList>
    </citation>
    <scope>NUCLEOTIDE SEQUENCE [LARGE SCALE GENOMIC DNA]</scope>
    <source>
        <strain evidence="2">TK-2024</strain>
        <tissue evidence="2">Old leaves</tissue>
    </source>
</reference>
<evidence type="ECO:0000313" key="2">
    <source>
        <dbReference type="EMBL" id="KAK8972071.1"/>
    </source>
</evidence>
<accession>A0ABR2N7C5</accession>
<dbReference type="InterPro" id="IPR026960">
    <property type="entry name" value="RVT-Znf"/>
</dbReference>
<sequence length="258" mass="29683">MEVNGSNESFEEESSGFDSMEELQEAHVINHINVVDATSSTKVLYAKKVVGLFEKGKCACSRRDLIVDNTVVIEDDVIIDRIGLFPFIKFSDHIHEQIDTLRKLVGEIQLIGKGNDYFLVHFKDVRDYTEALRIEQEVRAIVQISVCSQPHSDVLVWHYSNSGEFTFNSGYHRLMANKRTHDAGSSRHDENKGKNWCHIWNLMTPPKIQNFIWKACHNVVPSNENLARRHHSRTSSCFRCGEPNESLEHILFFCPYCD</sequence>
<protein>
    <recommendedName>
        <fullName evidence="1">Reverse transcriptase zinc-binding domain-containing protein</fullName>
    </recommendedName>
</protein>
<keyword evidence="3" id="KW-1185">Reference proteome</keyword>
<evidence type="ECO:0000313" key="3">
    <source>
        <dbReference type="Proteomes" id="UP001396334"/>
    </source>
</evidence>
<feature type="domain" description="Reverse transcriptase zinc-binding" evidence="1">
    <location>
        <begin position="187"/>
        <end position="256"/>
    </location>
</feature>
<dbReference type="Proteomes" id="UP001396334">
    <property type="component" value="Unassembled WGS sequence"/>
</dbReference>
<comment type="caution">
    <text evidence="2">The sequence shown here is derived from an EMBL/GenBank/DDBJ whole genome shotgun (WGS) entry which is preliminary data.</text>
</comment>